<feature type="domain" description="EAL" evidence="1">
    <location>
        <begin position="1"/>
        <end position="244"/>
    </location>
</feature>
<dbReference type="PANTHER" id="PTHR33121">
    <property type="entry name" value="CYCLIC DI-GMP PHOSPHODIESTERASE PDEF"/>
    <property type="match status" value="1"/>
</dbReference>
<keyword evidence="2" id="KW-0378">Hydrolase</keyword>
<dbReference type="AlphaFoldDB" id="A0A1J5P921"/>
<gene>
    <name evidence="2" type="primary">gmr_206</name>
    <name evidence="2" type="ORF">GALL_541460</name>
</gene>
<dbReference type="InterPro" id="IPR035919">
    <property type="entry name" value="EAL_sf"/>
</dbReference>
<comment type="caution">
    <text evidence="2">The sequence shown here is derived from an EMBL/GenBank/DDBJ whole genome shotgun (WGS) entry which is preliminary data.</text>
</comment>
<dbReference type="EMBL" id="MLJW01008240">
    <property type="protein sequence ID" value="OIQ64303.1"/>
    <property type="molecule type" value="Genomic_DNA"/>
</dbReference>
<dbReference type="InterPro" id="IPR001633">
    <property type="entry name" value="EAL_dom"/>
</dbReference>
<reference evidence="2" key="1">
    <citation type="submission" date="2016-10" db="EMBL/GenBank/DDBJ databases">
        <title>Sequence of Gallionella enrichment culture.</title>
        <authorList>
            <person name="Poehlein A."/>
            <person name="Muehling M."/>
            <person name="Daniel R."/>
        </authorList>
    </citation>
    <scope>NUCLEOTIDE SEQUENCE</scope>
</reference>
<dbReference type="Gene3D" id="3.20.20.450">
    <property type="entry name" value="EAL domain"/>
    <property type="match status" value="1"/>
</dbReference>
<dbReference type="EC" id="3.1.4.52" evidence="2"/>
<dbReference type="PROSITE" id="PS50883">
    <property type="entry name" value="EAL"/>
    <property type="match status" value="1"/>
</dbReference>
<dbReference type="InterPro" id="IPR050706">
    <property type="entry name" value="Cyclic-di-GMP_PDE-like"/>
</dbReference>
<dbReference type="SUPFAM" id="SSF141868">
    <property type="entry name" value="EAL domain-like"/>
    <property type="match status" value="1"/>
</dbReference>
<organism evidence="2">
    <name type="scientific">mine drainage metagenome</name>
    <dbReference type="NCBI Taxonomy" id="410659"/>
    <lineage>
        <taxon>unclassified sequences</taxon>
        <taxon>metagenomes</taxon>
        <taxon>ecological metagenomes</taxon>
    </lineage>
</organism>
<dbReference type="Pfam" id="PF00563">
    <property type="entry name" value="EAL"/>
    <property type="match status" value="1"/>
</dbReference>
<name>A0A1J5P921_9ZZZZ</name>
<dbReference type="SMART" id="SM00052">
    <property type="entry name" value="EAL"/>
    <property type="match status" value="1"/>
</dbReference>
<evidence type="ECO:0000313" key="2">
    <source>
        <dbReference type="EMBL" id="OIQ64303.1"/>
    </source>
</evidence>
<sequence length="256" mass="28206">MAQQFRVVYQPIVELASGTVHKAEALVRWQHPERGLISPAEFIPVAESSGLIVPLGEWIFAQAADQVRTWQGTLHPQFQISVNKSPVQFENPHPAHVPWIEQLQSRGLEGRSMVVEITEGLLLSGSQAVVQQLLRLHDDGIKVSLDDFGTGYSSLAYLQKFDIDFIKIDQSFVRGLQPGSTDLVLCQAIIVMAHALGMTVIAEGIETAQQHALLVAAGCDYGQGYLFSRPVPAAEFERVFDRFSKHPVLADARLAV</sequence>
<accession>A0A1J5P921</accession>
<protein>
    <submittedName>
        <fullName evidence="2">Cyclic di-GMP phosphodiesterase Gmr</fullName>
        <ecNumber evidence="2">3.1.4.52</ecNumber>
    </submittedName>
</protein>
<dbReference type="GO" id="GO:0071111">
    <property type="term" value="F:cyclic-guanylate-specific phosphodiesterase activity"/>
    <property type="evidence" value="ECO:0007669"/>
    <property type="project" value="UniProtKB-EC"/>
</dbReference>
<proteinExistence type="predicted"/>
<dbReference type="PANTHER" id="PTHR33121:SF70">
    <property type="entry name" value="SIGNALING PROTEIN YKOW"/>
    <property type="match status" value="1"/>
</dbReference>
<evidence type="ECO:0000259" key="1">
    <source>
        <dbReference type="PROSITE" id="PS50883"/>
    </source>
</evidence>
<dbReference type="CDD" id="cd01948">
    <property type="entry name" value="EAL"/>
    <property type="match status" value="1"/>
</dbReference>